<dbReference type="EMBL" id="RRYP01030161">
    <property type="protein sequence ID" value="TNV71253.1"/>
    <property type="molecule type" value="Genomic_DNA"/>
</dbReference>
<organism evidence="1 2">
    <name type="scientific">Halteria grandinella</name>
    <dbReference type="NCBI Taxonomy" id="5974"/>
    <lineage>
        <taxon>Eukaryota</taxon>
        <taxon>Sar</taxon>
        <taxon>Alveolata</taxon>
        <taxon>Ciliophora</taxon>
        <taxon>Intramacronucleata</taxon>
        <taxon>Spirotrichea</taxon>
        <taxon>Stichotrichia</taxon>
        <taxon>Sporadotrichida</taxon>
        <taxon>Halteriidae</taxon>
        <taxon>Halteria</taxon>
    </lineage>
</organism>
<keyword evidence="2" id="KW-1185">Reference proteome</keyword>
<proteinExistence type="predicted"/>
<protein>
    <submittedName>
        <fullName evidence="1">Uncharacterized protein</fullName>
    </submittedName>
</protein>
<evidence type="ECO:0000313" key="1">
    <source>
        <dbReference type="EMBL" id="TNV71253.1"/>
    </source>
</evidence>
<name>A0A8J8SUV5_HALGN</name>
<dbReference type="Proteomes" id="UP000785679">
    <property type="component" value="Unassembled WGS sequence"/>
</dbReference>
<reference evidence="1" key="1">
    <citation type="submission" date="2019-06" db="EMBL/GenBank/DDBJ databases">
        <authorList>
            <person name="Zheng W."/>
        </authorList>
    </citation>
    <scope>NUCLEOTIDE SEQUENCE</scope>
    <source>
        <strain evidence="1">QDHG01</strain>
    </source>
</reference>
<sequence length="100" mass="11376">MMMHRVLLLSQSQMVKCNSWFLSLSLKSKPLQLPALLPHKEPQQLGTVVIQLAKKIIALLITNNPSNGQEAQRWEERVHSTLALIRAQTNRVQKSRVTPN</sequence>
<evidence type="ECO:0000313" key="2">
    <source>
        <dbReference type="Proteomes" id="UP000785679"/>
    </source>
</evidence>
<comment type="caution">
    <text evidence="1">The sequence shown here is derived from an EMBL/GenBank/DDBJ whole genome shotgun (WGS) entry which is preliminary data.</text>
</comment>
<dbReference type="AlphaFoldDB" id="A0A8J8SUV5"/>
<accession>A0A8J8SUV5</accession>
<gene>
    <name evidence="1" type="ORF">FGO68_gene7946</name>
</gene>